<keyword evidence="7 11" id="KW-0479">Metal-binding</keyword>
<dbReference type="PANTHER" id="PTHR21485">
    <property type="entry name" value="HAD SUPERFAMILY MEMBERS CMAS AND KDSC"/>
    <property type="match status" value="1"/>
</dbReference>
<evidence type="ECO:0000256" key="3">
    <source>
        <dbReference type="ARBA" id="ARBA00005893"/>
    </source>
</evidence>
<dbReference type="STRING" id="225937.HP15_2438"/>
<dbReference type="InterPro" id="IPR023214">
    <property type="entry name" value="HAD_sf"/>
</dbReference>
<comment type="cofactor">
    <cofactor evidence="2 11 12">
        <name>Mg(2+)</name>
        <dbReference type="ChEBI" id="CHEBI:18420"/>
    </cofactor>
</comment>
<comment type="catalytic activity">
    <reaction evidence="1 11">
        <text>3-deoxy-alpha-D-manno-2-octulosonate-8-phosphate + H2O = 3-deoxy-alpha-D-manno-oct-2-ulosonate + phosphate</text>
        <dbReference type="Rhea" id="RHEA:11500"/>
        <dbReference type="ChEBI" id="CHEBI:15377"/>
        <dbReference type="ChEBI" id="CHEBI:43474"/>
        <dbReference type="ChEBI" id="CHEBI:85985"/>
        <dbReference type="ChEBI" id="CHEBI:85986"/>
        <dbReference type="EC" id="3.1.3.45"/>
    </reaction>
</comment>
<gene>
    <name evidence="13" type="ordered locus">HP15_2438</name>
</gene>
<dbReference type="SUPFAM" id="SSF56784">
    <property type="entry name" value="HAD-like"/>
    <property type="match status" value="1"/>
</dbReference>
<dbReference type="InterPro" id="IPR010023">
    <property type="entry name" value="KdsC_fam"/>
</dbReference>
<dbReference type="EMBL" id="CP001978">
    <property type="protein sequence ID" value="ADP98202.1"/>
    <property type="molecule type" value="Genomic_DNA"/>
</dbReference>
<evidence type="ECO:0000256" key="10">
    <source>
        <dbReference type="ARBA" id="ARBA00031051"/>
    </source>
</evidence>
<dbReference type="GO" id="GO:0009103">
    <property type="term" value="P:lipopolysaccharide biosynthetic process"/>
    <property type="evidence" value="ECO:0007669"/>
    <property type="project" value="UniProtKB-UniRule"/>
</dbReference>
<proteinExistence type="inferred from homology"/>
<dbReference type="InterPro" id="IPR036412">
    <property type="entry name" value="HAD-like_sf"/>
</dbReference>
<name>E4PHR4_MARAH</name>
<evidence type="ECO:0000256" key="12">
    <source>
        <dbReference type="PIRSR" id="PIRSR006118-2"/>
    </source>
</evidence>
<feature type="binding site" evidence="12">
    <location>
        <position position="123"/>
    </location>
    <ligand>
        <name>Mg(2+)</name>
        <dbReference type="ChEBI" id="CHEBI:18420"/>
    </ligand>
</feature>
<dbReference type="AlphaFoldDB" id="E4PHR4"/>
<dbReference type="CDD" id="cd01630">
    <property type="entry name" value="HAD_KDO-like"/>
    <property type="match status" value="1"/>
</dbReference>
<sequence>MGHEEFFNMKHQWPEPLLEKAAKIRLIALDVDGIMSDGKLYFSANGDELKAFNILDGLGLKQLMAAGITVAVITGRKSPLTEKRMRDLGIPHLMQGREDKKVALQELVSTMDLSPEAIAYMGDDLPDLPALRFAGLGITVPNGYWLVQQHADYCTRTRGGEGAVREACDLLLTAHGKLDAALAPYLELKA</sequence>
<dbReference type="NCBIfam" id="TIGR01670">
    <property type="entry name" value="KdsC-phosphatas"/>
    <property type="match status" value="1"/>
</dbReference>
<feature type="binding site" evidence="12">
    <location>
        <position position="32"/>
    </location>
    <ligand>
        <name>substrate</name>
    </ligand>
</feature>
<dbReference type="PIRSF" id="PIRSF006118">
    <property type="entry name" value="KDO8-P_Ptase"/>
    <property type="match status" value="1"/>
</dbReference>
<evidence type="ECO:0000256" key="5">
    <source>
        <dbReference type="ARBA" id="ARBA00013066"/>
    </source>
</evidence>
<dbReference type="GO" id="GO:0046872">
    <property type="term" value="F:metal ion binding"/>
    <property type="evidence" value="ECO:0007669"/>
    <property type="project" value="UniProtKB-UniRule"/>
</dbReference>
<evidence type="ECO:0000256" key="6">
    <source>
        <dbReference type="ARBA" id="ARBA00020092"/>
    </source>
</evidence>
<reference evidence="14" key="2">
    <citation type="submission" date="2010-02" db="EMBL/GenBank/DDBJ databases">
        <title>Complete genome sequence of Marinobacter adhaerens type strain (HP15).</title>
        <authorList>
            <person name="Gaerdes A.A.M."/>
            <person name="Kaeppel E."/>
            <person name="Shezad A."/>
            <person name="Seebah S."/>
            <person name="Teeling H."/>
            <person name="Yarza P."/>
            <person name="Gloeckner F.O."/>
            <person name="Ullrich M.S."/>
        </authorList>
    </citation>
    <scope>NUCLEOTIDE SEQUENCE [LARGE SCALE GENOMIC DNA]</scope>
    <source>
        <strain evidence="14">DSM 23420 / HP15</strain>
    </source>
</reference>
<keyword evidence="11" id="KW-0448">Lipopolysaccharide biosynthesis</keyword>
<feature type="binding site" evidence="12">
    <location>
        <position position="30"/>
    </location>
    <ligand>
        <name>Mg(2+)</name>
        <dbReference type="ChEBI" id="CHEBI:18420"/>
    </ligand>
</feature>
<dbReference type="PANTHER" id="PTHR21485:SF3">
    <property type="entry name" value="N-ACYLNEURAMINATE CYTIDYLYLTRANSFERASE"/>
    <property type="match status" value="1"/>
</dbReference>
<evidence type="ECO:0000256" key="8">
    <source>
        <dbReference type="ARBA" id="ARBA00022801"/>
    </source>
</evidence>
<dbReference type="Proteomes" id="UP000007077">
    <property type="component" value="Chromosome"/>
</dbReference>
<protein>
    <recommendedName>
        <fullName evidence="6 11">3-deoxy-D-manno-octulosonate 8-phosphate phosphatase KdsC</fullName>
        <ecNumber evidence="5 11">3.1.3.45</ecNumber>
    </recommendedName>
    <alternativeName>
        <fullName evidence="10 11">KDO 8-P phosphatase</fullName>
    </alternativeName>
</protein>
<evidence type="ECO:0000256" key="11">
    <source>
        <dbReference type="PIRNR" id="PIRNR006118"/>
    </source>
</evidence>
<keyword evidence="9 11" id="KW-0460">Magnesium</keyword>
<dbReference type="Pfam" id="PF08282">
    <property type="entry name" value="Hydrolase_3"/>
    <property type="match status" value="1"/>
</dbReference>
<dbReference type="FunFam" id="3.40.50.1000:FF:000029">
    <property type="entry name" value="3-deoxy-D-manno-octulosonate 8-phosphate phosphatase KdsC"/>
    <property type="match status" value="1"/>
</dbReference>
<evidence type="ECO:0000256" key="9">
    <source>
        <dbReference type="ARBA" id="ARBA00022842"/>
    </source>
</evidence>
<evidence type="ECO:0000256" key="2">
    <source>
        <dbReference type="ARBA" id="ARBA00001946"/>
    </source>
</evidence>
<evidence type="ECO:0000256" key="1">
    <source>
        <dbReference type="ARBA" id="ARBA00000898"/>
    </source>
</evidence>
<dbReference type="GO" id="GO:0019143">
    <property type="term" value="F:3-deoxy-manno-octulosonate-8-phosphatase activity"/>
    <property type="evidence" value="ECO:0007669"/>
    <property type="project" value="UniProtKB-UniRule"/>
</dbReference>
<dbReference type="eggNOG" id="COG1778">
    <property type="taxonomic scope" value="Bacteria"/>
</dbReference>
<dbReference type="PATRIC" id="fig|225937.3.peg.2463"/>
<dbReference type="SFLD" id="SFLDS00003">
    <property type="entry name" value="Haloacid_Dehalogenase"/>
    <property type="match status" value="1"/>
</dbReference>
<evidence type="ECO:0000256" key="4">
    <source>
        <dbReference type="ARBA" id="ARBA00011881"/>
    </source>
</evidence>
<comment type="function">
    <text evidence="11">Catalyzes the hydrolysis of 3-deoxy-D-manno-octulosonate 8-phosphate (KDO 8-P) to 3-deoxy-D-manno-octulosonate (KDO) and inorganic phosphate.</text>
</comment>
<dbReference type="NCBIfam" id="NF007019">
    <property type="entry name" value="PRK09484.1"/>
    <property type="match status" value="1"/>
</dbReference>
<keyword evidence="8 11" id="KW-0378">Hydrolase</keyword>
<comment type="subunit">
    <text evidence="4 11">Homotetramer.</text>
</comment>
<dbReference type="SFLD" id="SFLDG01136">
    <property type="entry name" value="C1.6:_Phosphoserine_Phosphatas"/>
    <property type="match status" value="1"/>
</dbReference>
<dbReference type="HOGENOM" id="CLU_106694_0_1_6"/>
<evidence type="ECO:0000313" key="14">
    <source>
        <dbReference type="Proteomes" id="UP000007077"/>
    </source>
</evidence>
<dbReference type="SFLD" id="SFLDG01138">
    <property type="entry name" value="C1.6.2:_Deoxy-d-mannose-octulo"/>
    <property type="match status" value="1"/>
</dbReference>
<accession>E4PHR4</accession>
<dbReference type="InterPro" id="IPR050793">
    <property type="entry name" value="CMP-NeuNAc_synthase"/>
</dbReference>
<dbReference type="Gene3D" id="3.40.50.1000">
    <property type="entry name" value="HAD superfamily/HAD-like"/>
    <property type="match status" value="1"/>
</dbReference>
<dbReference type="KEGG" id="mad:HP15_2438"/>
<dbReference type="EC" id="3.1.3.45" evidence="5 11"/>
<comment type="similarity">
    <text evidence="3 11">Belongs to the KdsC family.</text>
</comment>
<reference evidence="13 14" key="1">
    <citation type="journal article" date="2010" name="Stand. Genomic Sci.">
        <title>Complete genome sequence of Marinobacter adhaerens type strain (HP15), a diatom-interacting marine microorganism.</title>
        <authorList>
            <person name="Gardes A."/>
            <person name="Kaeppel E."/>
            <person name="Shehzad A."/>
            <person name="Seebah S."/>
            <person name="Teeling H."/>
            <person name="Yarza P."/>
            <person name="Glockner F.O."/>
            <person name="Grossart H.P."/>
            <person name="Ullrich M.S."/>
        </authorList>
    </citation>
    <scope>NUCLEOTIDE SEQUENCE [LARGE SCALE GENOMIC DNA]</scope>
    <source>
        <strain evidence="14">DSM 23420 / HP15</strain>
    </source>
</reference>
<organism evidence="13 14">
    <name type="scientific">Marinobacter adhaerens (strain DSM 23420 / HP15)</name>
    <dbReference type="NCBI Taxonomy" id="225937"/>
    <lineage>
        <taxon>Bacteria</taxon>
        <taxon>Pseudomonadati</taxon>
        <taxon>Pseudomonadota</taxon>
        <taxon>Gammaproteobacteria</taxon>
        <taxon>Pseudomonadales</taxon>
        <taxon>Marinobacteraceae</taxon>
        <taxon>Marinobacter</taxon>
    </lineage>
</organism>
<dbReference type="GO" id="GO:0008781">
    <property type="term" value="F:N-acylneuraminate cytidylyltransferase activity"/>
    <property type="evidence" value="ECO:0007669"/>
    <property type="project" value="TreeGrafter"/>
</dbReference>
<evidence type="ECO:0000256" key="7">
    <source>
        <dbReference type="ARBA" id="ARBA00022723"/>
    </source>
</evidence>
<evidence type="ECO:0000313" key="13">
    <source>
        <dbReference type="EMBL" id="ADP98202.1"/>
    </source>
</evidence>